<evidence type="ECO:0000313" key="3">
    <source>
        <dbReference type="Proteomes" id="UP000314294"/>
    </source>
</evidence>
<dbReference type="Proteomes" id="UP000314294">
    <property type="component" value="Unassembled WGS sequence"/>
</dbReference>
<reference evidence="2 3" key="1">
    <citation type="submission" date="2019-03" db="EMBL/GenBank/DDBJ databases">
        <title>First draft genome of Liparis tanakae, snailfish: a comprehensive survey of snailfish specific genes.</title>
        <authorList>
            <person name="Kim W."/>
            <person name="Song I."/>
            <person name="Jeong J.-H."/>
            <person name="Kim D."/>
            <person name="Kim S."/>
            <person name="Ryu S."/>
            <person name="Song J.Y."/>
            <person name="Lee S.K."/>
        </authorList>
    </citation>
    <scope>NUCLEOTIDE SEQUENCE [LARGE SCALE GENOMIC DNA]</scope>
    <source>
        <tissue evidence="2">Muscle</tissue>
    </source>
</reference>
<organism evidence="2 3">
    <name type="scientific">Liparis tanakae</name>
    <name type="common">Tanaka's snailfish</name>
    <dbReference type="NCBI Taxonomy" id="230148"/>
    <lineage>
        <taxon>Eukaryota</taxon>
        <taxon>Metazoa</taxon>
        <taxon>Chordata</taxon>
        <taxon>Craniata</taxon>
        <taxon>Vertebrata</taxon>
        <taxon>Euteleostomi</taxon>
        <taxon>Actinopterygii</taxon>
        <taxon>Neopterygii</taxon>
        <taxon>Teleostei</taxon>
        <taxon>Neoteleostei</taxon>
        <taxon>Acanthomorphata</taxon>
        <taxon>Eupercaria</taxon>
        <taxon>Perciformes</taxon>
        <taxon>Cottioidei</taxon>
        <taxon>Cottales</taxon>
        <taxon>Liparidae</taxon>
        <taxon>Liparis</taxon>
    </lineage>
</organism>
<comment type="caution">
    <text evidence="2">The sequence shown here is derived from an EMBL/GenBank/DDBJ whole genome shotgun (WGS) entry which is preliminary data.</text>
</comment>
<feature type="region of interest" description="Disordered" evidence="1">
    <location>
        <begin position="78"/>
        <end position="125"/>
    </location>
</feature>
<name>A0A4Z2EAP9_9TELE</name>
<evidence type="ECO:0000256" key="1">
    <source>
        <dbReference type="SAM" id="MobiDB-lite"/>
    </source>
</evidence>
<gene>
    <name evidence="2" type="ORF">EYF80_063948</name>
</gene>
<protein>
    <submittedName>
        <fullName evidence="2">Uncharacterized protein</fullName>
    </submittedName>
</protein>
<evidence type="ECO:0000313" key="2">
    <source>
        <dbReference type="EMBL" id="TNN25916.1"/>
    </source>
</evidence>
<dbReference type="AlphaFoldDB" id="A0A4Z2EAP9"/>
<sequence length="125" mass="13686">MFGEEELGMRKTEPSAAPAVCRTGRLQDRPSAGPAVCRTGRLQDRPSAGPAVCRTVRLQDRPSAGPAVLVGSRLKQKEKSSTIRVRLPLTPSAAATTHEQQPRDHRPTGPRHKEPSVLWRQQYTG</sequence>
<feature type="compositionally biased region" description="Basic and acidic residues" evidence="1">
    <location>
        <begin position="100"/>
        <end position="115"/>
    </location>
</feature>
<keyword evidence="3" id="KW-1185">Reference proteome</keyword>
<dbReference type="EMBL" id="SRLO01011356">
    <property type="protein sequence ID" value="TNN25916.1"/>
    <property type="molecule type" value="Genomic_DNA"/>
</dbReference>
<accession>A0A4Z2EAP9</accession>
<feature type="region of interest" description="Disordered" evidence="1">
    <location>
        <begin position="1"/>
        <end position="50"/>
    </location>
</feature>
<proteinExistence type="predicted"/>